<accession>A0A0M3HZ63</accession>
<keyword evidence="1" id="KW-1185">Reference proteome</keyword>
<sequence length="177" mass="20283">MQEVRASHSTFLLTSEVDIDVTNQLRYLNPSLKQSRNELRSEYRSLNWITHLRCRLCEAKTMATKECCTVQHCSRLHGLHKNSLLIFALKLRVLLSSASHEFIVAIHINFTTGRGIESRRSGPRRKGKKECTFVFAVALLLRLRSLCIGTERYYVACEGNDTAACVTHLSRACHYRQ</sequence>
<proteinExistence type="predicted"/>
<reference evidence="2" key="1">
    <citation type="submission" date="2017-02" db="UniProtKB">
        <authorList>
            <consortium name="WormBaseParasite"/>
        </authorList>
    </citation>
    <scope>IDENTIFICATION</scope>
</reference>
<evidence type="ECO:0000313" key="1">
    <source>
        <dbReference type="Proteomes" id="UP000036681"/>
    </source>
</evidence>
<dbReference type="WBParaSite" id="ALUE_0000893201-mRNA-1">
    <property type="protein sequence ID" value="ALUE_0000893201-mRNA-1"/>
    <property type="gene ID" value="ALUE_0000893201"/>
</dbReference>
<protein>
    <submittedName>
        <fullName evidence="2">C2H2-type domain-containing protein</fullName>
    </submittedName>
</protein>
<organism evidence="1 2">
    <name type="scientific">Ascaris lumbricoides</name>
    <name type="common">Giant roundworm</name>
    <dbReference type="NCBI Taxonomy" id="6252"/>
    <lineage>
        <taxon>Eukaryota</taxon>
        <taxon>Metazoa</taxon>
        <taxon>Ecdysozoa</taxon>
        <taxon>Nematoda</taxon>
        <taxon>Chromadorea</taxon>
        <taxon>Rhabditida</taxon>
        <taxon>Spirurina</taxon>
        <taxon>Ascaridomorpha</taxon>
        <taxon>Ascaridoidea</taxon>
        <taxon>Ascarididae</taxon>
        <taxon>Ascaris</taxon>
    </lineage>
</organism>
<name>A0A0M3HZ63_ASCLU</name>
<dbReference type="Proteomes" id="UP000036681">
    <property type="component" value="Unplaced"/>
</dbReference>
<dbReference type="AlphaFoldDB" id="A0A0M3HZ63"/>
<evidence type="ECO:0000313" key="2">
    <source>
        <dbReference type="WBParaSite" id="ALUE_0000893201-mRNA-1"/>
    </source>
</evidence>